<dbReference type="InterPro" id="IPR056093">
    <property type="entry name" value="DUF7676"/>
</dbReference>
<gene>
    <name evidence="1" type="ORF">ISF26_00390</name>
</gene>
<dbReference type="InterPro" id="IPR036249">
    <property type="entry name" value="Thioredoxin-like_sf"/>
</dbReference>
<dbReference type="RefSeq" id="WP_230841808.1">
    <property type="nucleotide sequence ID" value="NZ_CP063845.1"/>
</dbReference>
<dbReference type="EMBL" id="CP063845">
    <property type="protein sequence ID" value="UFP94751.1"/>
    <property type="molecule type" value="Genomic_DNA"/>
</dbReference>
<dbReference type="Gene3D" id="3.40.30.10">
    <property type="entry name" value="Glutaredoxin"/>
    <property type="match status" value="1"/>
</dbReference>
<reference evidence="1 2" key="1">
    <citation type="journal article" date="2021" name="Genome Biol. Evol.">
        <title>Complete Genome Sequencing of a Novel Gloeobacter Species from a Waterfall Cave in Mexico.</title>
        <authorList>
            <person name="Saw J.H."/>
            <person name="Cardona T."/>
            <person name="Montejano G."/>
        </authorList>
    </citation>
    <scope>NUCLEOTIDE SEQUENCE [LARGE SCALE GENOMIC DNA]</scope>
    <source>
        <strain evidence="1">MG652769</strain>
    </source>
</reference>
<keyword evidence="2" id="KW-1185">Reference proteome</keyword>
<sequence length="301" mass="34194">MSTTFERRVQPLGRTTYESQPSGWTHEYEDFDSRLDVVGPLLYTLFKERWREVQLGYVVEGGVFELEMPAPPKLCVLYDGYLTVVSESWHVHLCVASCRGGPERKTPPELTERRQLSRAAFYRFLDPGGEPKGWGIQFWNGWGEKLMSIFLPNPYLGEDDDLLPEGKARFEKLGLYDELRAIYVLGTRPIPFEDNPLKRPYLAVCTSSRCNPSRRWQPVAEALRTALAEAGLSIKVIEAPCLQVCKLGPIVYHSGDDTWYTRVTPAAAGRIVEAHCGRGQALAEHRYPCVQNVDHHPKEQL</sequence>
<organism evidence="1 2">
    <name type="scientific">Gloeobacter morelensis MG652769</name>
    <dbReference type="NCBI Taxonomy" id="2781736"/>
    <lineage>
        <taxon>Bacteria</taxon>
        <taxon>Bacillati</taxon>
        <taxon>Cyanobacteriota</taxon>
        <taxon>Cyanophyceae</taxon>
        <taxon>Gloeobacterales</taxon>
        <taxon>Gloeobacteraceae</taxon>
        <taxon>Gloeobacter</taxon>
        <taxon>Gloeobacter morelensis</taxon>
    </lineage>
</organism>
<protein>
    <submittedName>
        <fullName evidence="1">(2Fe-2S) ferredoxin domain-containing protein</fullName>
    </submittedName>
</protein>
<dbReference type="Proteomes" id="UP001054846">
    <property type="component" value="Chromosome"/>
</dbReference>
<evidence type="ECO:0000313" key="1">
    <source>
        <dbReference type="EMBL" id="UFP94751.1"/>
    </source>
</evidence>
<name>A0ABY3PM45_9CYAN</name>
<dbReference type="CDD" id="cd02980">
    <property type="entry name" value="TRX_Fd_family"/>
    <property type="match status" value="1"/>
</dbReference>
<accession>A0ABY3PM45</accession>
<evidence type="ECO:0000313" key="2">
    <source>
        <dbReference type="Proteomes" id="UP001054846"/>
    </source>
</evidence>
<proteinExistence type="predicted"/>
<dbReference type="Pfam" id="PF24724">
    <property type="entry name" value="DUF7676"/>
    <property type="match status" value="1"/>
</dbReference>
<dbReference type="SUPFAM" id="SSF52833">
    <property type="entry name" value="Thioredoxin-like"/>
    <property type="match status" value="1"/>
</dbReference>